<dbReference type="EnsemblBacteria" id="ABC19080">
    <property type="protein sequence ID" value="ABC19080"/>
    <property type="gene ID" value="Moth_0762"/>
</dbReference>
<dbReference type="InterPro" id="IPR045376">
    <property type="entry name" value="Maf_N"/>
</dbReference>
<dbReference type="InterPro" id="IPR002826">
    <property type="entry name" value="MptE-like"/>
</dbReference>
<feature type="domain" description="6-hydroxymethylpterin diphosphokinase MptE-like" evidence="1">
    <location>
        <begin position="210"/>
        <end position="378"/>
    </location>
</feature>
<sequence length="629" mass="70867">MSPSTNLVYRKNARVLQRYSPELFRDLEATALPLDRQLAPAQNGEPTLIAITGGKEIALHSRYDPRREAVTWARGVDENADMVVVLGMGLGYHLEALKDLYPHKAVLVLEPELAAVKLAFAARDMTHLLKSGQFYLLAVADPEDAAAQLSNILAENAGKRIALHTLPAYEQLYAGYWQRVCQGVTDRLRQRRVNWATTEKFMMQWLCNFRDNFLPYIKAPGVIHLFDAFSGKPALIVAAGPSLEKNIHLLPSLKGRVLIMAAGSAIRILEKNGIKPDLLVSFDPGDANYQHFAGFDGRGVPLVYAPVIFPRIVQEYQGPTFSCELNVSPFIEWFDEKLGEKKGVLISGPSVANVCLDLAVKMGANPIILIGQDLAFTNNKTHADGARHQQRIDPSQGNYIWVEDIYGDRVPTTTAFYSMLVWYEQYLGNLKGKRLVIDATEGGARIRSTEIMSLQEVRDKYLRETFSPGEIIAAKHDVYAVPDGEQLRRLEEAFSELSSRREDLRACFEEGIEVARQLLEKCHKKTVKLTNYERARRKFMGLDRRITGNILYRLFLEQGLAARIDAINRILGERVNDEQELPARGEKLASLYLSFFTEVERYAEFTTEILKEIEEKIRRESASTSCSKA</sequence>
<proteinExistence type="predicted"/>
<accession>Q2RKF9</accession>
<feature type="domain" description="Glycosyltransferase Maf N-terminal" evidence="2">
    <location>
        <begin position="76"/>
        <end position="161"/>
    </location>
</feature>
<dbReference type="HOGENOM" id="CLU_026503_0_0_9"/>
<name>Q2RKF9_MOOTA</name>
<dbReference type="PATRIC" id="fig|264732.11.peg.818"/>
<dbReference type="KEGG" id="mta:Moth_0762"/>
<gene>
    <name evidence="3" type="ordered locus">Moth_0762</name>
</gene>
<dbReference type="Pfam" id="PF20157">
    <property type="entry name" value="Maf_flag10_N"/>
    <property type="match status" value="1"/>
</dbReference>
<dbReference type="eggNOG" id="COG2604">
    <property type="taxonomic scope" value="Bacteria"/>
</dbReference>
<evidence type="ECO:0000259" key="1">
    <source>
        <dbReference type="Pfam" id="PF01973"/>
    </source>
</evidence>
<dbReference type="PANTHER" id="PTHR41786:SF1">
    <property type="entry name" value="6-HYDROXYMETHYLPTERIN DIPHOSPHOKINASE MPTE-LIKE DOMAIN-CONTAINING PROTEIN"/>
    <property type="match status" value="1"/>
</dbReference>
<organism evidence="3">
    <name type="scientific">Moorella thermoacetica (strain ATCC 39073 / JCM 9320)</name>
    <dbReference type="NCBI Taxonomy" id="264732"/>
    <lineage>
        <taxon>Bacteria</taxon>
        <taxon>Bacillati</taxon>
        <taxon>Bacillota</taxon>
        <taxon>Clostridia</taxon>
        <taxon>Neomoorellales</taxon>
        <taxon>Neomoorellaceae</taxon>
        <taxon>Neomoorella</taxon>
    </lineage>
</organism>
<evidence type="ECO:0008006" key="4">
    <source>
        <dbReference type="Google" id="ProtNLM"/>
    </source>
</evidence>
<evidence type="ECO:0000259" key="2">
    <source>
        <dbReference type="Pfam" id="PF20157"/>
    </source>
</evidence>
<evidence type="ECO:0000313" key="3">
    <source>
        <dbReference type="EMBL" id="ABC19080.1"/>
    </source>
</evidence>
<dbReference type="PANTHER" id="PTHR41786">
    <property type="entry name" value="MOTILITY ACCESSORY FACTOR MAF"/>
    <property type="match status" value="1"/>
</dbReference>
<protein>
    <recommendedName>
        <fullName evidence="4">DUF115 domain-containing protein</fullName>
    </recommendedName>
</protein>
<dbReference type="STRING" id="264732.Moth_0762"/>
<dbReference type="OrthoDB" id="5291305at2"/>
<reference evidence="3" key="1">
    <citation type="submission" date="2005-12" db="EMBL/GenBank/DDBJ databases">
        <title>Complete sequence of Moorella thermoacetica ATCC 39073.</title>
        <authorList>
            <consortium name="US DOE Joint Genome Institute"/>
            <person name="Copeland A."/>
            <person name="Lucas S."/>
            <person name="Lapidus A."/>
            <person name="Barry K."/>
            <person name="Detter J.C."/>
            <person name="Glavina T."/>
            <person name="Hammon N."/>
            <person name="Israni S."/>
            <person name="Pitluck S."/>
            <person name="Chertkov O."/>
            <person name="Saunders E.H."/>
            <person name="Brettin T."/>
            <person name="Bruce D."/>
            <person name="Han C."/>
            <person name="Tapia R."/>
            <person name="Gilna P."/>
            <person name="Schmutz J."/>
            <person name="Larimer F."/>
            <person name="Land M."/>
            <person name="Kyrpides N."/>
            <person name="Anderson I."/>
            <person name="Richardson P."/>
            <person name="Ragsdale S."/>
        </authorList>
    </citation>
    <scope>NUCLEOTIDE SEQUENCE</scope>
    <source>
        <strain evidence="3">ATCC 39073</strain>
    </source>
</reference>
<dbReference type="EMBL" id="CP000232">
    <property type="protein sequence ID" value="ABC19080.1"/>
    <property type="molecule type" value="Genomic_DNA"/>
</dbReference>
<dbReference type="AlphaFoldDB" id="Q2RKF9"/>
<dbReference type="Pfam" id="PF01973">
    <property type="entry name" value="MptE-like"/>
    <property type="match status" value="1"/>
</dbReference>